<sequence>MHSQIFISALVAFFSAIPTVTALPSPVAEPSIGTFETVTEIPDGLWSGYTLPNGTMVATSHLSKRTIIFHPPQDTRLNRRSESLSKRFTSCWGTQLDRYGTDEAAQCLRNAGAAPGGIDLRTPSGSGLFTSCVSAAVRVYYCVNKPNSWGNANLEDVNYGLRQMDAACPAYTAGYFQWDGTPEILGKARADTSICLP</sequence>
<comment type="caution">
    <text evidence="2">The sequence shown here is derived from an EMBL/GenBank/DDBJ whole genome shotgun (WGS) entry which is preliminary data.</text>
</comment>
<keyword evidence="3" id="KW-1185">Reference proteome</keyword>
<name>A0AAE0M2L6_9PEZI</name>
<accession>A0AAE0M2L6</accession>
<organism evidence="2 3">
    <name type="scientific">Apodospora peruviana</name>
    <dbReference type="NCBI Taxonomy" id="516989"/>
    <lineage>
        <taxon>Eukaryota</taxon>
        <taxon>Fungi</taxon>
        <taxon>Dikarya</taxon>
        <taxon>Ascomycota</taxon>
        <taxon>Pezizomycotina</taxon>
        <taxon>Sordariomycetes</taxon>
        <taxon>Sordariomycetidae</taxon>
        <taxon>Sordariales</taxon>
        <taxon>Lasiosphaeriaceae</taxon>
        <taxon>Apodospora</taxon>
    </lineage>
</organism>
<feature type="chain" id="PRO_5041925871" description="Ecp2 effector protein domain-containing protein" evidence="1">
    <location>
        <begin position="23"/>
        <end position="197"/>
    </location>
</feature>
<evidence type="ECO:0000313" key="2">
    <source>
        <dbReference type="EMBL" id="KAK3317041.1"/>
    </source>
</evidence>
<dbReference type="EMBL" id="JAUEDM010000005">
    <property type="protein sequence ID" value="KAK3317041.1"/>
    <property type="molecule type" value="Genomic_DNA"/>
</dbReference>
<gene>
    <name evidence="2" type="ORF">B0H66DRAFT_520240</name>
</gene>
<evidence type="ECO:0008006" key="4">
    <source>
        <dbReference type="Google" id="ProtNLM"/>
    </source>
</evidence>
<keyword evidence="1" id="KW-0732">Signal</keyword>
<reference evidence="2" key="2">
    <citation type="submission" date="2023-06" db="EMBL/GenBank/DDBJ databases">
        <authorList>
            <consortium name="Lawrence Berkeley National Laboratory"/>
            <person name="Haridas S."/>
            <person name="Hensen N."/>
            <person name="Bonometti L."/>
            <person name="Westerberg I."/>
            <person name="Brannstrom I.O."/>
            <person name="Guillou S."/>
            <person name="Cros-Aarteil S."/>
            <person name="Calhoun S."/>
            <person name="Kuo A."/>
            <person name="Mondo S."/>
            <person name="Pangilinan J."/>
            <person name="Riley R."/>
            <person name="Labutti K."/>
            <person name="Andreopoulos B."/>
            <person name="Lipzen A."/>
            <person name="Chen C."/>
            <person name="Yanf M."/>
            <person name="Daum C."/>
            <person name="Ng V."/>
            <person name="Clum A."/>
            <person name="Steindorff A."/>
            <person name="Ohm R."/>
            <person name="Martin F."/>
            <person name="Silar P."/>
            <person name="Natvig D."/>
            <person name="Lalanne C."/>
            <person name="Gautier V."/>
            <person name="Ament-Velasquez S.L."/>
            <person name="Kruys A."/>
            <person name="Hutchinson M.I."/>
            <person name="Powell A.J."/>
            <person name="Barry K."/>
            <person name="Miller A.N."/>
            <person name="Grigoriev I.V."/>
            <person name="Debuchy R."/>
            <person name="Gladieux P."/>
            <person name="Thoren M.H."/>
            <person name="Johannesson H."/>
        </authorList>
    </citation>
    <scope>NUCLEOTIDE SEQUENCE</scope>
    <source>
        <strain evidence="2">CBS 118394</strain>
    </source>
</reference>
<evidence type="ECO:0000313" key="3">
    <source>
        <dbReference type="Proteomes" id="UP001283341"/>
    </source>
</evidence>
<dbReference type="Proteomes" id="UP001283341">
    <property type="component" value="Unassembled WGS sequence"/>
</dbReference>
<protein>
    <recommendedName>
        <fullName evidence="4">Ecp2 effector protein domain-containing protein</fullName>
    </recommendedName>
</protein>
<feature type="signal peptide" evidence="1">
    <location>
        <begin position="1"/>
        <end position="22"/>
    </location>
</feature>
<evidence type="ECO:0000256" key="1">
    <source>
        <dbReference type="SAM" id="SignalP"/>
    </source>
</evidence>
<proteinExistence type="predicted"/>
<dbReference type="AlphaFoldDB" id="A0AAE0M2L6"/>
<reference evidence="2" key="1">
    <citation type="journal article" date="2023" name="Mol. Phylogenet. Evol.">
        <title>Genome-scale phylogeny and comparative genomics of the fungal order Sordariales.</title>
        <authorList>
            <person name="Hensen N."/>
            <person name="Bonometti L."/>
            <person name="Westerberg I."/>
            <person name="Brannstrom I.O."/>
            <person name="Guillou S."/>
            <person name="Cros-Aarteil S."/>
            <person name="Calhoun S."/>
            <person name="Haridas S."/>
            <person name="Kuo A."/>
            <person name="Mondo S."/>
            <person name="Pangilinan J."/>
            <person name="Riley R."/>
            <person name="LaButti K."/>
            <person name="Andreopoulos B."/>
            <person name="Lipzen A."/>
            <person name="Chen C."/>
            <person name="Yan M."/>
            <person name="Daum C."/>
            <person name="Ng V."/>
            <person name="Clum A."/>
            <person name="Steindorff A."/>
            <person name="Ohm R.A."/>
            <person name="Martin F."/>
            <person name="Silar P."/>
            <person name="Natvig D.O."/>
            <person name="Lalanne C."/>
            <person name="Gautier V."/>
            <person name="Ament-Velasquez S.L."/>
            <person name="Kruys A."/>
            <person name="Hutchinson M.I."/>
            <person name="Powell A.J."/>
            <person name="Barry K."/>
            <person name="Miller A.N."/>
            <person name="Grigoriev I.V."/>
            <person name="Debuchy R."/>
            <person name="Gladieux P."/>
            <person name="Hiltunen Thoren M."/>
            <person name="Johannesson H."/>
        </authorList>
    </citation>
    <scope>NUCLEOTIDE SEQUENCE</scope>
    <source>
        <strain evidence="2">CBS 118394</strain>
    </source>
</reference>